<feature type="compositionally biased region" description="Polar residues" evidence="1">
    <location>
        <begin position="159"/>
        <end position="171"/>
    </location>
</feature>
<evidence type="ECO:0000256" key="2">
    <source>
        <dbReference type="SAM" id="Phobius"/>
    </source>
</evidence>
<keyword evidence="2" id="KW-0812">Transmembrane</keyword>
<name>A0A2K1PYK2_9GAMM</name>
<accession>A0A2K1PYK2</accession>
<keyword evidence="2" id="KW-0472">Membrane</keyword>
<organism evidence="3 4">
    <name type="scientific">Solilutibacter silvestris</name>
    <dbReference type="NCBI Taxonomy" id="1645665"/>
    <lineage>
        <taxon>Bacteria</taxon>
        <taxon>Pseudomonadati</taxon>
        <taxon>Pseudomonadota</taxon>
        <taxon>Gammaproteobacteria</taxon>
        <taxon>Lysobacterales</taxon>
        <taxon>Lysobacteraceae</taxon>
        <taxon>Solilutibacter</taxon>
    </lineage>
</organism>
<feature type="region of interest" description="Disordered" evidence="1">
    <location>
        <begin position="302"/>
        <end position="402"/>
    </location>
</feature>
<dbReference type="EMBL" id="NPZB01000002">
    <property type="protein sequence ID" value="PNS07853.1"/>
    <property type="molecule type" value="Genomic_DNA"/>
</dbReference>
<feature type="compositionally biased region" description="Polar residues" evidence="1">
    <location>
        <begin position="186"/>
        <end position="198"/>
    </location>
</feature>
<gene>
    <name evidence="3" type="ORF">Lysil_2029</name>
</gene>
<feature type="compositionally biased region" description="Low complexity" evidence="1">
    <location>
        <begin position="304"/>
        <end position="342"/>
    </location>
</feature>
<keyword evidence="4" id="KW-1185">Reference proteome</keyword>
<feature type="transmembrane region" description="Helical" evidence="2">
    <location>
        <begin position="100"/>
        <end position="122"/>
    </location>
</feature>
<protein>
    <recommendedName>
        <fullName evidence="5">Transmembrane protein</fullName>
    </recommendedName>
</protein>
<reference evidence="3 4" key="1">
    <citation type="submission" date="2017-08" db="EMBL/GenBank/DDBJ databases">
        <title>Lysobacter sylvestris genome.</title>
        <authorList>
            <person name="Zhang D.-C."/>
            <person name="Albuquerque L."/>
            <person name="Franca L."/>
            <person name="Froufe H.J.C."/>
            <person name="Barroso C."/>
            <person name="Egas C."/>
            <person name="Da Costa M."/>
            <person name="Margesin R."/>
        </authorList>
    </citation>
    <scope>NUCLEOTIDE SEQUENCE [LARGE SCALE GENOMIC DNA]</scope>
    <source>
        <strain evidence="3 4">AM20-91</strain>
    </source>
</reference>
<feature type="compositionally biased region" description="Gly residues" evidence="1">
    <location>
        <begin position="345"/>
        <end position="357"/>
    </location>
</feature>
<evidence type="ECO:0000313" key="3">
    <source>
        <dbReference type="EMBL" id="PNS07853.1"/>
    </source>
</evidence>
<sequence length="544" mass="57221">MFGPDDLAAALRSRRRSLRSIRPQSESPFLTSWRAWLHAAPTKAASPGYSESTLRDVLVTRAPPKRPPASRMQLTRWQSFRSMFRQSWDGESDGNRRLRIGSAIASLVINLFFAAMLLWLMYLRFMARPTHEEDLAIQVQLIGQGAPEEEGGGTPQPQPEITTARATQHPTQAKASASAAPQSASVEQVHTQSQTESVATMAMQAPQTPAHPAPSEPLPPSTPILVAKPTEAVPKFTQPPQKMPTLPTPVAVQPQELHAQALPTPPEPEPLAQASLPNVQAQVTAMPTLSAKAVKPINLPPAPTAASGASSAAPSSAQAASTAGSNSPLRGTSATTGAPSTTVGNGSGINTGRGVGAGTQAKTGGPPTPLKGDDWGASSRNVAGQPHGAINGNRGGGTSGQYDTSGVAKYGADQFTARIKDPYKEGSWVKRQVRKDDATIFEPYWVPHENLLEEWVRKGIKEIEIPLGSDGKRVIKCQISILQLGGGCGIAGGINGVKDNPARARKPPAVPFKSKYFDDPSALGAPEKGAEVETPAQGGSSSKP</sequence>
<feature type="compositionally biased region" description="Low complexity" evidence="1">
    <location>
        <begin position="173"/>
        <end position="185"/>
    </location>
</feature>
<dbReference type="RefSeq" id="WP_103075508.1">
    <property type="nucleotide sequence ID" value="NZ_NPZB01000002.1"/>
</dbReference>
<dbReference type="AlphaFoldDB" id="A0A2K1PYK2"/>
<proteinExistence type="predicted"/>
<comment type="caution">
    <text evidence="3">The sequence shown here is derived from an EMBL/GenBank/DDBJ whole genome shotgun (WGS) entry which is preliminary data.</text>
</comment>
<evidence type="ECO:0000313" key="4">
    <source>
        <dbReference type="Proteomes" id="UP000236220"/>
    </source>
</evidence>
<feature type="region of interest" description="Disordered" evidence="1">
    <location>
        <begin position="499"/>
        <end position="544"/>
    </location>
</feature>
<evidence type="ECO:0008006" key="5">
    <source>
        <dbReference type="Google" id="ProtNLM"/>
    </source>
</evidence>
<feature type="compositionally biased region" description="Pro residues" evidence="1">
    <location>
        <begin position="209"/>
        <end position="222"/>
    </location>
</feature>
<feature type="region of interest" description="Disordered" evidence="1">
    <location>
        <begin position="146"/>
        <end position="225"/>
    </location>
</feature>
<keyword evidence="2" id="KW-1133">Transmembrane helix</keyword>
<dbReference type="Proteomes" id="UP000236220">
    <property type="component" value="Unassembled WGS sequence"/>
</dbReference>
<dbReference type="OrthoDB" id="6008404at2"/>
<evidence type="ECO:0000256" key="1">
    <source>
        <dbReference type="SAM" id="MobiDB-lite"/>
    </source>
</evidence>